<dbReference type="AlphaFoldDB" id="A0A7Y7B4C5"/>
<protein>
    <submittedName>
        <fullName evidence="1">Uncharacterized protein</fullName>
    </submittedName>
</protein>
<evidence type="ECO:0000313" key="1">
    <source>
        <dbReference type="EMBL" id="NVK78800.1"/>
    </source>
</evidence>
<sequence length="226" mass="23995">MDDRSVDHRLFEEAAAGRCGTEPLVRAACAALGDIAAGRREVRAVRHPLGFLCFPVERGGDCGVCIHAFGAEAHEPAPPLTTSPVHAHSWDLTSCVLYGQVINVSVEVTEHQQSPMHRVFEIVSDPAGVDELRPTSCLVTHEAGPAQTSGAGDIYTLPAGQFHTTLVSGPGAATFLLGCSRPGGRDLSLGPLHGTGHRVVRQQCDAEQSARIAGSVLRRIHAPHRR</sequence>
<dbReference type="EMBL" id="JABBXF010000029">
    <property type="protein sequence ID" value="NVK78800.1"/>
    <property type="molecule type" value="Genomic_DNA"/>
</dbReference>
<gene>
    <name evidence="1" type="ORF">HG542_14115</name>
</gene>
<dbReference type="RefSeq" id="WP_171081252.1">
    <property type="nucleotide sequence ID" value="NZ_BNBU01000006.1"/>
</dbReference>
<name>A0A7Y7B4C5_STRMO</name>
<comment type="caution">
    <text evidence="1">The sequence shown here is derived from an EMBL/GenBank/DDBJ whole genome shotgun (WGS) entry which is preliminary data.</text>
</comment>
<evidence type="ECO:0000313" key="2">
    <source>
        <dbReference type="Proteomes" id="UP000587462"/>
    </source>
</evidence>
<accession>A0A7Y7B4C5</accession>
<organism evidence="1 2">
    <name type="scientific">Streptomyces morookaense</name>
    <name type="common">Streptoverticillium morookaense</name>
    <dbReference type="NCBI Taxonomy" id="1970"/>
    <lineage>
        <taxon>Bacteria</taxon>
        <taxon>Bacillati</taxon>
        <taxon>Actinomycetota</taxon>
        <taxon>Actinomycetes</taxon>
        <taxon>Kitasatosporales</taxon>
        <taxon>Streptomycetaceae</taxon>
        <taxon>Streptomyces</taxon>
    </lineage>
</organism>
<dbReference type="InterPro" id="IPR011051">
    <property type="entry name" value="RmlC_Cupin_sf"/>
</dbReference>
<dbReference type="Proteomes" id="UP000587462">
    <property type="component" value="Unassembled WGS sequence"/>
</dbReference>
<dbReference type="SUPFAM" id="SSF51182">
    <property type="entry name" value="RmlC-like cupins"/>
    <property type="match status" value="1"/>
</dbReference>
<keyword evidence="2" id="KW-1185">Reference proteome</keyword>
<proteinExistence type="predicted"/>
<reference evidence="1 2" key="1">
    <citation type="submission" date="2020-04" db="EMBL/GenBank/DDBJ databases">
        <title>Draft Genome Sequence of Streptomyces morookaense DSM 40503, an 8-azaguanine-producing strain.</title>
        <authorList>
            <person name="Qi J."/>
            <person name="Gao J.-M."/>
        </authorList>
    </citation>
    <scope>NUCLEOTIDE SEQUENCE [LARGE SCALE GENOMIC DNA]</scope>
    <source>
        <strain evidence="1 2">DSM 40503</strain>
    </source>
</reference>